<keyword evidence="4" id="KW-1185">Reference proteome</keyword>
<dbReference type="PANTHER" id="PTHR43861:SF3">
    <property type="entry name" value="PUTATIVE (AFU_ORTHOLOGUE AFUA_2G14390)-RELATED"/>
    <property type="match status" value="1"/>
</dbReference>
<dbReference type="PANTHER" id="PTHR43861">
    <property type="entry name" value="TRANS-ACONITATE 2-METHYLTRANSFERASE-RELATED"/>
    <property type="match status" value="1"/>
</dbReference>
<dbReference type="InterPro" id="IPR029063">
    <property type="entry name" value="SAM-dependent_MTases_sf"/>
</dbReference>
<name>A0ABQ2ZLL2_9ACTN</name>
<evidence type="ECO:0000313" key="4">
    <source>
        <dbReference type="Proteomes" id="UP000600946"/>
    </source>
</evidence>
<keyword evidence="1" id="KW-0808">Transferase</keyword>
<dbReference type="Gene3D" id="3.40.50.150">
    <property type="entry name" value="Vaccinia Virus protein VP39"/>
    <property type="match status" value="1"/>
</dbReference>
<gene>
    <name evidence="3" type="ORF">GCM10010326_10320</name>
</gene>
<dbReference type="InterPro" id="IPR013216">
    <property type="entry name" value="Methyltransf_11"/>
</dbReference>
<protein>
    <submittedName>
        <fullName evidence="3">Methyltransferase</fullName>
    </submittedName>
</protein>
<keyword evidence="3" id="KW-0489">Methyltransferase</keyword>
<dbReference type="Proteomes" id="UP000600946">
    <property type="component" value="Unassembled WGS sequence"/>
</dbReference>
<dbReference type="Pfam" id="PF08241">
    <property type="entry name" value="Methyltransf_11"/>
    <property type="match status" value="1"/>
</dbReference>
<dbReference type="SUPFAM" id="SSF53335">
    <property type="entry name" value="S-adenosyl-L-methionine-dependent methyltransferases"/>
    <property type="match status" value="1"/>
</dbReference>
<dbReference type="GO" id="GO:0032259">
    <property type="term" value="P:methylation"/>
    <property type="evidence" value="ECO:0007669"/>
    <property type="project" value="UniProtKB-KW"/>
</dbReference>
<accession>A0ABQ2ZLL2</accession>
<organism evidence="3 4">
    <name type="scientific">Streptomyces xanthochromogenes</name>
    <dbReference type="NCBI Taxonomy" id="67384"/>
    <lineage>
        <taxon>Bacteria</taxon>
        <taxon>Bacillati</taxon>
        <taxon>Actinomycetota</taxon>
        <taxon>Actinomycetes</taxon>
        <taxon>Kitasatosporales</taxon>
        <taxon>Streptomycetaceae</taxon>
        <taxon>Streptomyces</taxon>
    </lineage>
</organism>
<dbReference type="CDD" id="cd02440">
    <property type="entry name" value="AdoMet_MTases"/>
    <property type="match status" value="1"/>
</dbReference>
<dbReference type="GO" id="GO:0008168">
    <property type="term" value="F:methyltransferase activity"/>
    <property type="evidence" value="ECO:0007669"/>
    <property type="project" value="UniProtKB-KW"/>
</dbReference>
<evidence type="ECO:0000313" key="3">
    <source>
        <dbReference type="EMBL" id="GGY19290.1"/>
    </source>
</evidence>
<comment type="caution">
    <text evidence="3">The sequence shown here is derived from an EMBL/GenBank/DDBJ whole genome shotgun (WGS) entry which is preliminary data.</text>
</comment>
<proteinExistence type="predicted"/>
<reference evidence="4" key="1">
    <citation type="journal article" date="2019" name="Int. J. Syst. Evol. Microbiol.">
        <title>The Global Catalogue of Microorganisms (GCM) 10K type strain sequencing project: providing services to taxonomists for standard genome sequencing and annotation.</title>
        <authorList>
            <consortium name="The Broad Institute Genomics Platform"/>
            <consortium name="The Broad Institute Genome Sequencing Center for Infectious Disease"/>
            <person name="Wu L."/>
            <person name="Ma J."/>
        </authorList>
    </citation>
    <scope>NUCLEOTIDE SEQUENCE [LARGE SCALE GENOMIC DNA]</scope>
    <source>
        <strain evidence="4">JCM 4594</strain>
    </source>
</reference>
<sequence length="269" mass="29342">MIPMTEDEGYLLDNRQAEAGERFDALAELFDAATFRHFHALGLTAGHRVWEVGAGGLSVPGGLAERVGPEGYVLATDLDTGWLTGVTPPPPVEVRRHDIGRDEAPSGSFDFVHARLVLVHVTDRARALRTMAGALRPGGVLFVEDADPALQPLLCLDEYGPEQERANRLRRAFRRLLAERGADLSYGRKLPRLLRELGLERVEADAYFPVTSPAGAVLEAATVRQVRDQLVDKGLADDEDIERHLASVAAGRLDLATSPMISAWGRRPA</sequence>
<dbReference type="EMBL" id="BMUU01000001">
    <property type="protein sequence ID" value="GGY19290.1"/>
    <property type="molecule type" value="Genomic_DNA"/>
</dbReference>
<feature type="domain" description="Methyltransferase type 11" evidence="2">
    <location>
        <begin position="51"/>
        <end position="143"/>
    </location>
</feature>
<evidence type="ECO:0000256" key="1">
    <source>
        <dbReference type="ARBA" id="ARBA00022679"/>
    </source>
</evidence>
<evidence type="ECO:0000259" key="2">
    <source>
        <dbReference type="Pfam" id="PF08241"/>
    </source>
</evidence>